<dbReference type="InterPro" id="IPR050765">
    <property type="entry name" value="Riboflavin_Biosynth_HTPR"/>
</dbReference>
<dbReference type="InterPro" id="IPR002734">
    <property type="entry name" value="RibDG_C"/>
</dbReference>
<dbReference type="Gene3D" id="3.40.430.10">
    <property type="entry name" value="Dihydrofolate Reductase, subunit A"/>
    <property type="match status" value="1"/>
</dbReference>
<dbReference type="EMBL" id="JASKHM010000021">
    <property type="protein sequence ID" value="MEQ4486384.1"/>
    <property type="molecule type" value="Genomic_DNA"/>
</dbReference>
<feature type="domain" description="Bacterial bifunctional deaminase-reductase C-terminal" evidence="1">
    <location>
        <begin position="2"/>
        <end position="170"/>
    </location>
</feature>
<evidence type="ECO:0000259" key="1">
    <source>
        <dbReference type="Pfam" id="PF01872"/>
    </source>
</evidence>
<dbReference type="PANTHER" id="PTHR38011">
    <property type="entry name" value="DIHYDROFOLATE REDUCTASE FAMILY PROTEIN (AFU_ORTHOLOGUE AFUA_8G06820)"/>
    <property type="match status" value="1"/>
</dbReference>
<dbReference type="RefSeq" id="WP_232189475.1">
    <property type="nucleotide sequence ID" value="NZ_JAIOAP010000020.1"/>
</dbReference>
<evidence type="ECO:0000313" key="2">
    <source>
        <dbReference type="EMBL" id="MEQ4486384.1"/>
    </source>
</evidence>
<gene>
    <name evidence="2" type="ORF">QJS35_28835</name>
</gene>
<comment type="caution">
    <text evidence="2">The sequence shown here is derived from an EMBL/GenBank/DDBJ whole genome shotgun (WGS) entry which is preliminary data.</text>
</comment>
<dbReference type="PANTHER" id="PTHR38011:SF11">
    <property type="entry name" value="2,5-DIAMINO-6-RIBOSYLAMINO-4(3H)-PYRIMIDINONE 5'-PHOSPHATE REDUCTASE"/>
    <property type="match status" value="1"/>
</dbReference>
<dbReference type="Pfam" id="PF01872">
    <property type="entry name" value="RibD_C"/>
    <property type="match status" value="1"/>
</dbReference>
<sequence>MRKLIVSEFLSLDGVMEAPEKWHFPYVNEDMMADISEGLFKSDTLLFGRKTYQEMAAAWPTSTNPLADKFNSITKFVVSTTLEEAQWNNTTVIKANIVEEVIKLKQLPGQVIMVIGSCDLVDTLMQHDLIDEYWLMIHPLVLGNGKLLFREGMATNLKLAASKTFKTGVVSLTYQSEKKD</sequence>
<dbReference type="Proteomes" id="UP001493487">
    <property type="component" value="Unassembled WGS sequence"/>
</dbReference>
<dbReference type="SUPFAM" id="SSF53597">
    <property type="entry name" value="Dihydrofolate reductase-like"/>
    <property type="match status" value="1"/>
</dbReference>
<reference evidence="2 3" key="1">
    <citation type="journal article" date="2023" name="Genome Announc.">
        <title>Pan-Genome Analyses of the Genus Cohnella and Proposal of the Novel Species Cohnella silvisoli sp. nov., Isolated from Forest Soil.</title>
        <authorList>
            <person name="Wang C."/>
            <person name="Mao L."/>
            <person name="Bao G."/>
            <person name="Zhu H."/>
        </authorList>
    </citation>
    <scope>NUCLEOTIDE SEQUENCE [LARGE SCALE GENOMIC DNA]</scope>
    <source>
        <strain evidence="2 3">NL03-T5-1</strain>
    </source>
</reference>
<accession>A0ABV1L242</accession>
<evidence type="ECO:0000313" key="3">
    <source>
        <dbReference type="Proteomes" id="UP001493487"/>
    </source>
</evidence>
<keyword evidence="3" id="KW-1185">Reference proteome</keyword>
<name>A0ABV1L242_9BACL</name>
<proteinExistence type="predicted"/>
<dbReference type="InterPro" id="IPR024072">
    <property type="entry name" value="DHFR-like_dom_sf"/>
</dbReference>
<protein>
    <submittedName>
        <fullName evidence="2">Dihydrofolate reductase family protein</fullName>
    </submittedName>
</protein>
<organism evidence="2 3">
    <name type="scientific">Cohnella silvisoli</name>
    <dbReference type="NCBI Taxonomy" id="2873699"/>
    <lineage>
        <taxon>Bacteria</taxon>
        <taxon>Bacillati</taxon>
        <taxon>Bacillota</taxon>
        <taxon>Bacilli</taxon>
        <taxon>Bacillales</taxon>
        <taxon>Paenibacillaceae</taxon>
        <taxon>Cohnella</taxon>
    </lineage>
</organism>